<proteinExistence type="predicted"/>
<reference evidence="1" key="1">
    <citation type="journal article" date="2014" name="Front. Microbiol.">
        <title>High frequency of phylogenetically diverse reductive dehalogenase-homologous genes in deep subseafloor sedimentary metagenomes.</title>
        <authorList>
            <person name="Kawai M."/>
            <person name="Futagami T."/>
            <person name="Toyoda A."/>
            <person name="Takaki Y."/>
            <person name="Nishi S."/>
            <person name="Hori S."/>
            <person name="Arai W."/>
            <person name="Tsubouchi T."/>
            <person name="Morono Y."/>
            <person name="Uchiyama I."/>
            <person name="Ito T."/>
            <person name="Fujiyama A."/>
            <person name="Inagaki F."/>
            <person name="Takami H."/>
        </authorList>
    </citation>
    <scope>NUCLEOTIDE SEQUENCE</scope>
    <source>
        <strain evidence="1">Expedition CK06-06</strain>
    </source>
</reference>
<organism evidence="1">
    <name type="scientific">marine sediment metagenome</name>
    <dbReference type="NCBI Taxonomy" id="412755"/>
    <lineage>
        <taxon>unclassified sequences</taxon>
        <taxon>metagenomes</taxon>
        <taxon>ecological metagenomes</taxon>
    </lineage>
</organism>
<feature type="non-terminal residue" evidence="1">
    <location>
        <position position="73"/>
    </location>
</feature>
<dbReference type="AlphaFoldDB" id="X1MSD3"/>
<sequence>MNIRLLGKENKIEEFYIDSYLNKIRSGKLKPKKLLPVSDSELFLNLCQDVQSHFENQWNKAEGQESKILERQT</sequence>
<accession>X1MSD3</accession>
<name>X1MSD3_9ZZZZ</name>
<comment type="caution">
    <text evidence="1">The sequence shown here is derived from an EMBL/GenBank/DDBJ whole genome shotgun (WGS) entry which is preliminary data.</text>
</comment>
<dbReference type="EMBL" id="BARV01006879">
    <property type="protein sequence ID" value="GAI17590.1"/>
    <property type="molecule type" value="Genomic_DNA"/>
</dbReference>
<gene>
    <name evidence="1" type="ORF">S06H3_14077</name>
</gene>
<evidence type="ECO:0000313" key="1">
    <source>
        <dbReference type="EMBL" id="GAI17590.1"/>
    </source>
</evidence>
<protein>
    <submittedName>
        <fullName evidence="1">Uncharacterized protein</fullName>
    </submittedName>
</protein>